<feature type="non-terminal residue" evidence="1">
    <location>
        <position position="1"/>
    </location>
</feature>
<evidence type="ECO:0000313" key="1">
    <source>
        <dbReference type="EMBL" id="ETP30850.1"/>
    </source>
</evidence>
<name>W2Y6X5_PHYNI</name>
<dbReference type="AlphaFoldDB" id="W2Y6X5"/>
<proteinExistence type="predicted"/>
<evidence type="ECO:0000313" key="2">
    <source>
        <dbReference type="Proteomes" id="UP000018948"/>
    </source>
</evidence>
<gene>
    <name evidence="1" type="ORF">F442_20225</name>
</gene>
<organism evidence="1 2">
    <name type="scientific">Phytophthora nicotianae P10297</name>
    <dbReference type="NCBI Taxonomy" id="1317064"/>
    <lineage>
        <taxon>Eukaryota</taxon>
        <taxon>Sar</taxon>
        <taxon>Stramenopiles</taxon>
        <taxon>Oomycota</taxon>
        <taxon>Peronosporomycetes</taxon>
        <taxon>Peronosporales</taxon>
        <taxon>Peronosporaceae</taxon>
        <taxon>Phytophthora</taxon>
    </lineage>
</organism>
<dbReference type="Proteomes" id="UP000018948">
    <property type="component" value="Unassembled WGS sequence"/>
</dbReference>
<sequence>GRYIRPGGNPDRLEGKDFFLGERNILEYYRSEVVQNEPAFVTTGSQDRKAAGTPQIGPVPEAITDCVVIEGGASGCADLEAAELGLSSTASRDDDLSSVAVIDRSSLFVGPIQEPQPKSPLRTPCLSQATTTGPAAAACAVCKD</sequence>
<dbReference type="EMBL" id="ANIY01004209">
    <property type="protein sequence ID" value="ETP30850.1"/>
    <property type="molecule type" value="Genomic_DNA"/>
</dbReference>
<feature type="non-terminal residue" evidence="1">
    <location>
        <position position="144"/>
    </location>
</feature>
<comment type="caution">
    <text evidence="1">The sequence shown here is derived from an EMBL/GenBank/DDBJ whole genome shotgun (WGS) entry which is preliminary data.</text>
</comment>
<accession>W2Y6X5</accession>
<reference evidence="1 2" key="1">
    <citation type="submission" date="2013-11" db="EMBL/GenBank/DDBJ databases">
        <title>The Genome Sequence of Phytophthora parasitica P10297.</title>
        <authorList>
            <consortium name="The Broad Institute Genomics Platform"/>
            <person name="Russ C."/>
            <person name="Tyler B."/>
            <person name="Panabieres F."/>
            <person name="Shan W."/>
            <person name="Tripathy S."/>
            <person name="Grunwald N."/>
            <person name="Machado M."/>
            <person name="Johnson C.S."/>
            <person name="Walker B."/>
            <person name="Young S.K."/>
            <person name="Zeng Q."/>
            <person name="Gargeya S."/>
            <person name="Fitzgerald M."/>
            <person name="Haas B."/>
            <person name="Abouelleil A."/>
            <person name="Allen A.W."/>
            <person name="Alvarado L."/>
            <person name="Arachchi H.M."/>
            <person name="Berlin A.M."/>
            <person name="Chapman S.B."/>
            <person name="Gainer-Dewar J."/>
            <person name="Goldberg J."/>
            <person name="Griggs A."/>
            <person name="Gujja S."/>
            <person name="Hansen M."/>
            <person name="Howarth C."/>
            <person name="Imamovic A."/>
            <person name="Ireland A."/>
            <person name="Larimer J."/>
            <person name="McCowan C."/>
            <person name="Murphy C."/>
            <person name="Pearson M."/>
            <person name="Poon T.W."/>
            <person name="Priest M."/>
            <person name="Roberts A."/>
            <person name="Saif S."/>
            <person name="Shea T."/>
            <person name="Sisk P."/>
            <person name="Sykes S."/>
            <person name="Wortman J."/>
            <person name="Nusbaum C."/>
            <person name="Birren B."/>
        </authorList>
    </citation>
    <scope>NUCLEOTIDE SEQUENCE [LARGE SCALE GENOMIC DNA]</scope>
    <source>
        <strain evidence="1 2">P10297</strain>
    </source>
</reference>
<protein>
    <submittedName>
        <fullName evidence="1">Uncharacterized protein</fullName>
    </submittedName>
</protein>